<dbReference type="PROSITE" id="PS00028">
    <property type="entry name" value="ZINC_FINGER_C2H2_1"/>
    <property type="match status" value="3"/>
</dbReference>
<dbReference type="SMART" id="SM00355">
    <property type="entry name" value="ZnF_C2H2"/>
    <property type="match status" value="4"/>
</dbReference>
<dbReference type="GO" id="GO:0005634">
    <property type="term" value="C:nucleus"/>
    <property type="evidence" value="ECO:0007669"/>
    <property type="project" value="UniProtKB-SubCell"/>
</dbReference>
<dbReference type="GeneTree" id="ENSGT00940000159359"/>
<comment type="subcellular location">
    <subcellularLocation>
        <location evidence="1">Nucleus</location>
    </subcellularLocation>
</comment>
<feature type="domain" description="C2H2-type" evidence="9">
    <location>
        <begin position="163"/>
        <end position="191"/>
    </location>
</feature>
<evidence type="ECO:0000256" key="5">
    <source>
        <dbReference type="ARBA" id="ARBA00022771"/>
    </source>
</evidence>
<protein>
    <recommendedName>
        <fullName evidence="9">C2H2-type domain-containing protein</fullName>
    </recommendedName>
</protein>
<evidence type="ECO:0000313" key="10">
    <source>
        <dbReference type="Ensembl" id="ENSMGAP00000006816.2"/>
    </source>
</evidence>
<dbReference type="GO" id="GO:0010837">
    <property type="term" value="P:regulation of keratinocyte proliferation"/>
    <property type="evidence" value="ECO:0007669"/>
    <property type="project" value="UniProtKB-ARBA"/>
</dbReference>
<dbReference type="GO" id="GO:0045892">
    <property type="term" value="P:negative regulation of DNA-templated transcription"/>
    <property type="evidence" value="ECO:0007669"/>
    <property type="project" value="UniProtKB-ARBA"/>
</dbReference>
<reference evidence="10" key="2">
    <citation type="submission" date="2025-08" db="UniProtKB">
        <authorList>
            <consortium name="Ensembl"/>
        </authorList>
    </citation>
    <scope>IDENTIFICATION</scope>
</reference>
<dbReference type="Ensembl" id="ENSMGAT00000007574.2">
    <property type="protein sequence ID" value="ENSMGAP00000006816.2"/>
    <property type="gene ID" value="ENSMGAG00000006770.2"/>
</dbReference>
<dbReference type="PANTHER" id="PTHR10032:SF193">
    <property type="entry name" value="TRANSCRIPTION FACTOR OVO-LIKE 2"/>
    <property type="match status" value="1"/>
</dbReference>
<dbReference type="Pfam" id="PF13894">
    <property type="entry name" value="zf-C2H2_4"/>
    <property type="match status" value="1"/>
</dbReference>
<dbReference type="InterPro" id="IPR036236">
    <property type="entry name" value="Znf_C2H2_sf"/>
</dbReference>
<evidence type="ECO:0000256" key="1">
    <source>
        <dbReference type="ARBA" id="ARBA00004123"/>
    </source>
</evidence>
<sequence length="261" mass="29180">MGYRTWRDAGCNGMRWAERCPSRSTLATPVLGRSCITQGPVLTSLSPERCSADGAVNILPVRGGAAAVQPSRYVFPPLMCSQGEGEPHLLPAFLSFTTGTCTDAAVHSCELCGKGFRLQRMLNRHVKCHSQVKRHLCTFCGKGFNDTFDLKRHVRTHTGIRPYKCEVCNKAFTQRCSLESHLKKIHGVQQQYAYKQRRDKLYVCEDCGYTGPTQEDLYLHISSVHPSSAFLKKTSKKLAAVLQNKLSPVLQRNSKDDDKDE</sequence>
<dbReference type="GO" id="GO:0009968">
    <property type="term" value="P:negative regulation of signal transduction"/>
    <property type="evidence" value="ECO:0007669"/>
    <property type="project" value="UniProtKB-ARBA"/>
</dbReference>
<dbReference type="AlphaFoldDB" id="G1N4N1"/>
<feature type="domain" description="C2H2-type" evidence="9">
    <location>
        <begin position="107"/>
        <end position="134"/>
    </location>
</feature>
<dbReference type="PROSITE" id="PS50157">
    <property type="entry name" value="ZINC_FINGER_C2H2_2"/>
    <property type="match status" value="3"/>
</dbReference>
<comment type="similarity">
    <text evidence="2">Belongs to the krueppel C2H2-type zinc-finger protein family.</text>
</comment>
<dbReference type="FunFam" id="3.30.160.60:FF:001250">
    <property type="entry name" value="putative transcription factor ovo-like protein 3"/>
    <property type="match status" value="1"/>
</dbReference>
<evidence type="ECO:0000256" key="4">
    <source>
        <dbReference type="ARBA" id="ARBA00022737"/>
    </source>
</evidence>
<dbReference type="GO" id="GO:0051241">
    <property type="term" value="P:negative regulation of multicellular organismal process"/>
    <property type="evidence" value="ECO:0007669"/>
    <property type="project" value="UniProtKB-ARBA"/>
</dbReference>
<feature type="domain" description="C2H2-type" evidence="9">
    <location>
        <begin position="135"/>
        <end position="162"/>
    </location>
</feature>
<evidence type="ECO:0000313" key="11">
    <source>
        <dbReference type="Proteomes" id="UP000001645"/>
    </source>
</evidence>
<dbReference type="PANTHER" id="PTHR10032">
    <property type="entry name" value="ZINC FINGER PROTEIN WITH KRAB AND SCAN DOMAINS"/>
    <property type="match status" value="1"/>
</dbReference>
<dbReference type="GO" id="GO:0000981">
    <property type="term" value="F:DNA-binding transcription factor activity, RNA polymerase II-specific"/>
    <property type="evidence" value="ECO:0007669"/>
    <property type="project" value="TreeGrafter"/>
</dbReference>
<dbReference type="HOGENOM" id="CLU_087964_2_1_1"/>
<dbReference type="Pfam" id="PF00096">
    <property type="entry name" value="zf-C2H2"/>
    <property type="match status" value="1"/>
</dbReference>
<evidence type="ECO:0000256" key="6">
    <source>
        <dbReference type="ARBA" id="ARBA00022833"/>
    </source>
</evidence>
<dbReference type="InterPro" id="IPR027756">
    <property type="entry name" value="Ovo-like"/>
</dbReference>
<reference evidence="10 11" key="1">
    <citation type="journal article" date="2010" name="PLoS Biol.">
        <title>Multi-platform next-generation sequencing of the domestic turkey (Meleagris gallopavo): genome assembly and analysis.</title>
        <authorList>
            <person name="Dalloul R.A."/>
            <person name="Long J.A."/>
            <person name="Zimin A.V."/>
            <person name="Aslam L."/>
            <person name="Beal K."/>
            <person name="Blomberg L.A."/>
            <person name="Bouffard P."/>
            <person name="Burt D.W."/>
            <person name="Crasta O."/>
            <person name="Crooijmans R.P."/>
            <person name="Cooper K."/>
            <person name="Coulombe R.A."/>
            <person name="De S."/>
            <person name="Delany M.E."/>
            <person name="Dodgson J.B."/>
            <person name="Dong J.J."/>
            <person name="Evans C."/>
            <person name="Frederickson K.M."/>
            <person name="Flicek P."/>
            <person name="Florea L."/>
            <person name="Folkerts O."/>
            <person name="Groenen M.A."/>
            <person name="Harkins T.T."/>
            <person name="Herrero J."/>
            <person name="Hoffmann S."/>
            <person name="Megens H.J."/>
            <person name="Jiang A."/>
            <person name="de Jong P."/>
            <person name="Kaiser P."/>
            <person name="Kim H."/>
            <person name="Kim K.W."/>
            <person name="Kim S."/>
            <person name="Langenberger D."/>
            <person name="Lee M.K."/>
            <person name="Lee T."/>
            <person name="Mane S."/>
            <person name="Marcais G."/>
            <person name="Marz M."/>
            <person name="McElroy A.P."/>
            <person name="Modise T."/>
            <person name="Nefedov M."/>
            <person name="Notredame C."/>
            <person name="Paton I.R."/>
            <person name="Payne W.S."/>
            <person name="Pertea G."/>
            <person name="Prickett D."/>
            <person name="Puiu D."/>
            <person name="Qioa D."/>
            <person name="Raineri E."/>
            <person name="Ruffier M."/>
            <person name="Salzberg S.L."/>
            <person name="Schatz M.C."/>
            <person name="Scheuring C."/>
            <person name="Schmidt C.J."/>
            <person name="Schroeder S."/>
            <person name="Searle S.M."/>
            <person name="Smith E.J."/>
            <person name="Smith J."/>
            <person name="Sonstegard T.S."/>
            <person name="Stadler P.F."/>
            <person name="Tafer H."/>
            <person name="Tu Z.J."/>
            <person name="Van Tassell C.P."/>
            <person name="Vilella A.J."/>
            <person name="Williams K.P."/>
            <person name="Yorke J.A."/>
            <person name="Zhang L."/>
            <person name="Zhang H.B."/>
            <person name="Zhang X."/>
            <person name="Zhang Y."/>
            <person name="Reed K.M."/>
        </authorList>
    </citation>
    <scope>NUCLEOTIDE SEQUENCE [LARGE SCALE GENOMIC DNA]</scope>
</reference>
<dbReference type="GO" id="GO:0009913">
    <property type="term" value="P:epidermal cell differentiation"/>
    <property type="evidence" value="ECO:0007669"/>
    <property type="project" value="TreeGrafter"/>
</dbReference>
<accession>G1N4N1</accession>
<dbReference type="GO" id="GO:0008270">
    <property type="term" value="F:zinc ion binding"/>
    <property type="evidence" value="ECO:0007669"/>
    <property type="project" value="UniProtKB-KW"/>
</dbReference>
<keyword evidence="11" id="KW-1185">Reference proteome</keyword>
<dbReference type="InParanoid" id="G1N4N1"/>
<dbReference type="Proteomes" id="UP000001645">
    <property type="component" value="Chromosome 2"/>
</dbReference>
<dbReference type="InterPro" id="IPR013087">
    <property type="entry name" value="Znf_C2H2_type"/>
</dbReference>
<dbReference type="Gene3D" id="3.30.160.60">
    <property type="entry name" value="Classic Zinc Finger"/>
    <property type="match status" value="2"/>
</dbReference>
<dbReference type="GO" id="GO:0000978">
    <property type="term" value="F:RNA polymerase II cis-regulatory region sequence-specific DNA binding"/>
    <property type="evidence" value="ECO:0007669"/>
    <property type="project" value="TreeGrafter"/>
</dbReference>
<dbReference type="Bgee" id="ENSMGAG00000006770">
    <property type="expression patterns" value="Expressed in duodenum and 7 other cell types or tissues"/>
</dbReference>
<proteinExistence type="inferred from homology"/>
<dbReference type="SUPFAM" id="SSF57667">
    <property type="entry name" value="beta-beta-alpha zinc fingers"/>
    <property type="match status" value="2"/>
</dbReference>
<evidence type="ECO:0000256" key="7">
    <source>
        <dbReference type="ARBA" id="ARBA00023242"/>
    </source>
</evidence>
<keyword evidence="4" id="KW-0677">Repeat</keyword>
<evidence type="ECO:0000256" key="2">
    <source>
        <dbReference type="ARBA" id="ARBA00006991"/>
    </source>
</evidence>
<keyword evidence="7" id="KW-0539">Nucleus</keyword>
<keyword evidence="6" id="KW-0862">Zinc</keyword>
<keyword evidence="3" id="KW-0479">Metal-binding</keyword>
<evidence type="ECO:0000256" key="8">
    <source>
        <dbReference type="PROSITE-ProRule" id="PRU00042"/>
    </source>
</evidence>
<evidence type="ECO:0000256" key="3">
    <source>
        <dbReference type="ARBA" id="ARBA00022723"/>
    </source>
</evidence>
<evidence type="ECO:0000259" key="9">
    <source>
        <dbReference type="PROSITE" id="PS50157"/>
    </source>
</evidence>
<name>G1N4N1_MELGA</name>
<dbReference type="GO" id="GO:0045616">
    <property type="term" value="P:regulation of keratinocyte differentiation"/>
    <property type="evidence" value="ECO:0007669"/>
    <property type="project" value="UniProtKB-ARBA"/>
</dbReference>
<gene>
    <name evidence="10" type="primary">OVOL2</name>
</gene>
<organism evidence="10 11">
    <name type="scientific">Meleagris gallopavo</name>
    <name type="common">Wild turkey</name>
    <dbReference type="NCBI Taxonomy" id="9103"/>
    <lineage>
        <taxon>Eukaryota</taxon>
        <taxon>Metazoa</taxon>
        <taxon>Chordata</taxon>
        <taxon>Craniata</taxon>
        <taxon>Vertebrata</taxon>
        <taxon>Euteleostomi</taxon>
        <taxon>Archelosauria</taxon>
        <taxon>Archosauria</taxon>
        <taxon>Dinosauria</taxon>
        <taxon>Saurischia</taxon>
        <taxon>Theropoda</taxon>
        <taxon>Coelurosauria</taxon>
        <taxon>Aves</taxon>
        <taxon>Neognathae</taxon>
        <taxon>Galloanserae</taxon>
        <taxon>Galliformes</taxon>
        <taxon>Phasianidae</taxon>
        <taxon>Meleagridinae</taxon>
        <taxon>Meleagris</taxon>
    </lineage>
</organism>
<keyword evidence="5 8" id="KW-0863">Zinc-finger</keyword>
<dbReference type="FunFam" id="3.30.160.60:FF:000452">
    <property type="entry name" value="Transcription factor Ovo-like 2"/>
    <property type="match status" value="1"/>
</dbReference>
<reference evidence="10" key="3">
    <citation type="submission" date="2025-09" db="UniProtKB">
        <authorList>
            <consortium name="Ensembl"/>
        </authorList>
    </citation>
    <scope>IDENTIFICATION</scope>
</reference>
<dbReference type="GO" id="GO:0045596">
    <property type="term" value="P:negative regulation of cell differentiation"/>
    <property type="evidence" value="ECO:0007669"/>
    <property type="project" value="UniProtKB-ARBA"/>
</dbReference>